<dbReference type="InterPro" id="IPR001279">
    <property type="entry name" value="Metallo-B-lactamas"/>
</dbReference>
<evidence type="ECO:0000256" key="1">
    <source>
        <dbReference type="PIRSR" id="PIRSR038896-50"/>
    </source>
</evidence>
<keyword evidence="5" id="KW-1185">Reference proteome</keyword>
<organism evidence="4 5">
    <name type="scientific">Choiromyces venosus 120613-1</name>
    <dbReference type="NCBI Taxonomy" id="1336337"/>
    <lineage>
        <taxon>Eukaryota</taxon>
        <taxon>Fungi</taxon>
        <taxon>Dikarya</taxon>
        <taxon>Ascomycota</taxon>
        <taxon>Pezizomycotina</taxon>
        <taxon>Pezizomycetes</taxon>
        <taxon>Pezizales</taxon>
        <taxon>Tuberaceae</taxon>
        <taxon>Choiromyces</taxon>
    </lineage>
</organism>
<dbReference type="GO" id="GO:0070291">
    <property type="term" value="P:N-acylethanolamine metabolic process"/>
    <property type="evidence" value="ECO:0007669"/>
    <property type="project" value="TreeGrafter"/>
</dbReference>
<accession>A0A3N4J415</accession>
<dbReference type="InterPro" id="IPR036866">
    <property type="entry name" value="RibonucZ/Hydroxyglut_hydro"/>
</dbReference>
<protein>
    <submittedName>
        <fullName evidence="4">Metallo-hydrolase/oxidoreductase</fullName>
    </submittedName>
</protein>
<dbReference type="PANTHER" id="PTHR15032:SF4">
    <property type="entry name" value="N-ACYL-PHOSPHATIDYLETHANOLAMINE-HYDROLYZING PHOSPHOLIPASE D"/>
    <property type="match status" value="1"/>
</dbReference>
<dbReference type="STRING" id="1336337.A0A3N4J415"/>
<evidence type="ECO:0000256" key="2">
    <source>
        <dbReference type="SAM" id="MobiDB-lite"/>
    </source>
</evidence>
<dbReference type="Gene3D" id="3.60.15.10">
    <property type="entry name" value="Ribonuclease Z/Hydroxyacylglutathione hydrolase-like"/>
    <property type="match status" value="1"/>
</dbReference>
<sequence>MRPRPASDLFRFLQSSRLCLLQSYRLIPKSLFSHNQIYYNVIPHFNVVSSPMTTPTRMSSTQAIIASVYSASQNKSHYLKDGKGFTNPWLSWRDLDLVKAVKYIARHRTGPDSAGIWGPSTTPPTVPVITPQFLQTRSTSSTEFRATWLGHACFCVEFPGGFCVLFDPVFSEGCSPRYTKMPCDIADIPVVDVVVISHNHYDHLDYNTVMKLKKQHPNAWYFVPLGNKPWFARSVVENCIELDWWEERDIVLTPPNSQTSAKASPSTDSNELPLKVQTEPAEEEGSKAKDIVARIDCATLWASWSIESGGKKVYFGGDTGYRAVPPDLPKSVDDYGDEFKDLPVCPAFKQIGELRGPFDVGLIPIGAYMPRWVMSPMHANPYDAVRIFVDTKCKKALGIHWGTFVLTDELEPPRLLKEALGKEGIEKEGVFDVLNIGETREY</sequence>
<feature type="compositionally biased region" description="Polar residues" evidence="2">
    <location>
        <begin position="255"/>
        <end position="270"/>
    </location>
</feature>
<name>A0A3N4J415_9PEZI</name>
<feature type="domain" description="Metallo-beta-lactamase" evidence="3">
    <location>
        <begin position="345"/>
        <end position="401"/>
    </location>
</feature>
<dbReference type="GO" id="GO:0008270">
    <property type="term" value="F:zinc ion binding"/>
    <property type="evidence" value="ECO:0007669"/>
    <property type="project" value="InterPro"/>
</dbReference>
<evidence type="ECO:0000259" key="3">
    <source>
        <dbReference type="Pfam" id="PF12706"/>
    </source>
</evidence>
<dbReference type="GO" id="GO:0070292">
    <property type="term" value="P:N-acylphosphatidylethanolamine metabolic process"/>
    <property type="evidence" value="ECO:0007669"/>
    <property type="project" value="TreeGrafter"/>
</dbReference>
<dbReference type="SUPFAM" id="SSF56281">
    <property type="entry name" value="Metallo-hydrolase/oxidoreductase"/>
    <property type="match status" value="1"/>
</dbReference>
<feature type="region of interest" description="Disordered" evidence="2">
    <location>
        <begin position="255"/>
        <end position="287"/>
    </location>
</feature>
<proteinExistence type="predicted"/>
<dbReference type="OrthoDB" id="332863at2759"/>
<gene>
    <name evidence="4" type="ORF">L873DRAFT_1830858</name>
</gene>
<evidence type="ECO:0000313" key="4">
    <source>
        <dbReference type="EMBL" id="RPA93049.1"/>
    </source>
</evidence>
<dbReference type="Proteomes" id="UP000276215">
    <property type="component" value="Unassembled WGS sequence"/>
</dbReference>
<reference evidence="4 5" key="1">
    <citation type="journal article" date="2018" name="Nat. Ecol. Evol.">
        <title>Pezizomycetes genomes reveal the molecular basis of ectomycorrhizal truffle lifestyle.</title>
        <authorList>
            <person name="Murat C."/>
            <person name="Payen T."/>
            <person name="Noel B."/>
            <person name="Kuo A."/>
            <person name="Morin E."/>
            <person name="Chen J."/>
            <person name="Kohler A."/>
            <person name="Krizsan K."/>
            <person name="Balestrini R."/>
            <person name="Da Silva C."/>
            <person name="Montanini B."/>
            <person name="Hainaut M."/>
            <person name="Levati E."/>
            <person name="Barry K.W."/>
            <person name="Belfiori B."/>
            <person name="Cichocki N."/>
            <person name="Clum A."/>
            <person name="Dockter R.B."/>
            <person name="Fauchery L."/>
            <person name="Guy J."/>
            <person name="Iotti M."/>
            <person name="Le Tacon F."/>
            <person name="Lindquist E.A."/>
            <person name="Lipzen A."/>
            <person name="Malagnac F."/>
            <person name="Mello A."/>
            <person name="Molinier V."/>
            <person name="Miyauchi S."/>
            <person name="Poulain J."/>
            <person name="Riccioni C."/>
            <person name="Rubini A."/>
            <person name="Sitrit Y."/>
            <person name="Splivallo R."/>
            <person name="Traeger S."/>
            <person name="Wang M."/>
            <person name="Zifcakova L."/>
            <person name="Wipf D."/>
            <person name="Zambonelli A."/>
            <person name="Paolocci F."/>
            <person name="Nowrousian M."/>
            <person name="Ottonello S."/>
            <person name="Baldrian P."/>
            <person name="Spatafora J.W."/>
            <person name="Henrissat B."/>
            <person name="Nagy L.G."/>
            <person name="Aury J.M."/>
            <person name="Wincker P."/>
            <person name="Grigoriev I.V."/>
            <person name="Bonfante P."/>
            <person name="Martin F.M."/>
        </authorList>
    </citation>
    <scope>NUCLEOTIDE SEQUENCE [LARGE SCALE GENOMIC DNA]</scope>
    <source>
        <strain evidence="4 5">120613-1</strain>
    </source>
</reference>
<keyword evidence="4" id="KW-0378">Hydrolase</keyword>
<dbReference type="AlphaFoldDB" id="A0A3N4J415"/>
<dbReference type="PANTHER" id="PTHR15032">
    <property type="entry name" value="N-ACYL-PHOSPHATIDYLETHANOLAMINE-HYDROLYZING PHOSPHOLIPASE D"/>
    <property type="match status" value="1"/>
</dbReference>
<dbReference type="Pfam" id="PF12706">
    <property type="entry name" value="Lactamase_B_2"/>
    <property type="match status" value="2"/>
</dbReference>
<dbReference type="GO" id="GO:0070290">
    <property type="term" value="F:N-acylphosphatidylethanolamine-specific phospholipase D activity"/>
    <property type="evidence" value="ECO:0007669"/>
    <property type="project" value="InterPro"/>
</dbReference>
<dbReference type="EMBL" id="ML120461">
    <property type="protein sequence ID" value="RPA93049.1"/>
    <property type="molecule type" value="Genomic_DNA"/>
</dbReference>
<feature type="binding site" evidence="1">
    <location>
        <position position="201"/>
    </location>
    <ligand>
        <name>an N-acyl-1,2-diacyl-sn-glycero-3-phosphoethanolamine</name>
        <dbReference type="ChEBI" id="CHEBI:62537"/>
    </ligand>
</feature>
<feature type="binding site" evidence="1">
    <location>
        <position position="378"/>
    </location>
    <ligand>
        <name>an N-acyl-1,2-diacyl-sn-glycero-3-phosphoethanolamine</name>
        <dbReference type="ChEBI" id="CHEBI:62537"/>
    </ligand>
</feature>
<feature type="domain" description="Metallo-beta-lactamase" evidence="3">
    <location>
        <begin position="164"/>
        <end position="321"/>
    </location>
</feature>
<dbReference type="PIRSF" id="PIRSF038896">
    <property type="entry name" value="NAPE-PLD"/>
    <property type="match status" value="1"/>
</dbReference>
<dbReference type="InterPro" id="IPR024884">
    <property type="entry name" value="NAPE-PLD"/>
</dbReference>
<dbReference type="GO" id="GO:0005737">
    <property type="term" value="C:cytoplasm"/>
    <property type="evidence" value="ECO:0007669"/>
    <property type="project" value="TreeGrafter"/>
</dbReference>
<evidence type="ECO:0000313" key="5">
    <source>
        <dbReference type="Proteomes" id="UP000276215"/>
    </source>
</evidence>